<feature type="non-terminal residue" evidence="2">
    <location>
        <position position="1"/>
    </location>
</feature>
<gene>
    <name evidence="2" type="ORF">DAT39_001934</name>
</gene>
<reference evidence="2" key="1">
    <citation type="submission" date="2020-07" db="EMBL/GenBank/DDBJ databases">
        <title>Clarias magur genome sequencing, assembly and annotation.</title>
        <authorList>
            <person name="Kushwaha B."/>
            <person name="Kumar R."/>
            <person name="Das P."/>
            <person name="Joshi C.G."/>
            <person name="Kumar D."/>
            <person name="Nagpure N.S."/>
            <person name="Pandey M."/>
            <person name="Agarwal S."/>
            <person name="Srivastava S."/>
            <person name="Singh M."/>
            <person name="Sahoo L."/>
            <person name="Jayasankar P."/>
            <person name="Meher P.K."/>
            <person name="Koringa P.G."/>
            <person name="Iquebal M.A."/>
            <person name="Das S.P."/>
            <person name="Bit A."/>
            <person name="Patnaik S."/>
            <person name="Patel N."/>
            <person name="Shah T.M."/>
            <person name="Hinsu A."/>
            <person name="Jena J.K."/>
        </authorList>
    </citation>
    <scope>NUCLEOTIDE SEQUENCE</scope>
    <source>
        <strain evidence="2">CIFAMagur01</strain>
        <tissue evidence="2">Testis</tissue>
    </source>
</reference>
<protein>
    <submittedName>
        <fullName evidence="2">Uncharacterized protein</fullName>
    </submittedName>
</protein>
<dbReference type="EMBL" id="QNUK01000013">
    <property type="protein sequence ID" value="KAF5908422.1"/>
    <property type="molecule type" value="Genomic_DNA"/>
</dbReference>
<evidence type="ECO:0000313" key="2">
    <source>
        <dbReference type="EMBL" id="KAF5908422.1"/>
    </source>
</evidence>
<feature type="compositionally biased region" description="Polar residues" evidence="1">
    <location>
        <begin position="28"/>
        <end position="51"/>
    </location>
</feature>
<proteinExistence type="predicted"/>
<sequence length="59" mass="6629">VIEKQMERWQMCVDGMREIRESDEDSFHQQCGSGSKESISDIQTVSDSSTVPGEPLLPD</sequence>
<name>A0A8J4UWK0_CLAMG</name>
<keyword evidence="3" id="KW-1185">Reference proteome</keyword>
<evidence type="ECO:0000313" key="3">
    <source>
        <dbReference type="Proteomes" id="UP000727407"/>
    </source>
</evidence>
<organism evidence="2 3">
    <name type="scientific">Clarias magur</name>
    <name type="common">Asian catfish</name>
    <name type="synonym">Macropteronotus magur</name>
    <dbReference type="NCBI Taxonomy" id="1594786"/>
    <lineage>
        <taxon>Eukaryota</taxon>
        <taxon>Metazoa</taxon>
        <taxon>Chordata</taxon>
        <taxon>Craniata</taxon>
        <taxon>Vertebrata</taxon>
        <taxon>Euteleostomi</taxon>
        <taxon>Actinopterygii</taxon>
        <taxon>Neopterygii</taxon>
        <taxon>Teleostei</taxon>
        <taxon>Ostariophysi</taxon>
        <taxon>Siluriformes</taxon>
        <taxon>Clariidae</taxon>
        <taxon>Clarias</taxon>
    </lineage>
</organism>
<evidence type="ECO:0000256" key="1">
    <source>
        <dbReference type="SAM" id="MobiDB-lite"/>
    </source>
</evidence>
<comment type="caution">
    <text evidence="2">The sequence shown here is derived from an EMBL/GenBank/DDBJ whole genome shotgun (WGS) entry which is preliminary data.</text>
</comment>
<dbReference type="Proteomes" id="UP000727407">
    <property type="component" value="Unassembled WGS sequence"/>
</dbReference>
<dbReference type="AlphaFoldDB" id="A0A8J4UWK0"/>
<feature type="region of interest" description="Disordered" evidence="1">
    <location>
        <begin position="21"/>
        <end position="59"/>
    </location>
</feature>
<accession>A0A8J4UWK0</accession>